<sequence length="156" mass="17873">TLPKGLEQGKQLWIHAKLTKFGRNVNELELEAVNRPEKLKADLTITYAKIRDIFNPKTQIIADQLYKTWTNTQFSLIAQIVNLAELLEDPYYCASLTVNVVQPFHDNELEPIVIFIPKQDIADLPSINEHLEGLFEITVTPLTRYQAKATNLSLFH</sequence>
<organism evidence="1 2">
    <name type="scientific">Streblomastix strix</name>
    <dbReference type="NCBI Taxonomy" id="222440"/>
    <lineage>
        <taxon>Eukaryota</taxon>
        <taxon>Metamonada</taxon>
        <taxon>Preaxostyla</taxon>
        <taxon>Oxymonadida</taxon>
        <taxon>Streblomastigidae</taxon>
        <taxon>Streblomastix</taxon>
    </lineage>
</organism>
<feature type="non-terminal residue" evidence="1">
    <location>
        <position position="1"/>
    </location>
</feature>
<comment type="caution">
    <text evidence="1">The sequence shown here is derived from an EMBL/GenBank/DDBJ whole genome shotgun (WGS) entry which is preliminary data.</text>
</comment>
<proteinExistence type="predicted"/>
<dbReference type="AlphaFoldDB" id="A0A5J4S1F6"/>
<evidence type="ECO:0000313" key="1">
    <source>
        <dbReference type="EMBL" id="KAA6339914.1"/>
    </source>
</evidence>
<accession>A0A5J4S1F6</accession>
<dbReference type="Proteomes" id="UP000324800">
    <property type="component" value="Unassembled WGS sequence"/>
</dbReference>
<dbReference type="EMBL" id="SNRW01041016">
    <property type="protein sequence ID" value="KAA6339914.1"/>
    <property type="molecule type" value="Genomic_DNA"/>
</dbReference>
<name>A0A5J4S1F6_9EUKA</name>
<evidence type="ECO:0000313" key="2">
    <source>
        <dbReference type="Proteomes" id="UP000324800"/>
    </source>
</evidence>
<reference evidence="1 2" key="1">
    <citation type="submission" date="2019-03" db="EMBL/GenBank/DDBJ databases">
        <title>Single cell metagenomics reveals metabolic interactions within the superorganism composed of flagellate Streblomastix strix and complex community of Bacteroidetes bacteria on its surface.</title>
        <authorList>
            <person name="Treitli S.C."/>
            <person name="Kolisko M."/>
            <person name="Husnik F."/>
            <person name="Keeling P."/>
            <person name="Hampl V."/>
        </authorList>
    </citation>
    <scope>NUCLEOTIDE SEQUENCE [LARGE SCALE GENOMIC DNA]</scope>
    <source>
        <strain evidence="1">ST1C</strain>
    </source>
</reference>
<protein>
    <submittedName>
        <fullName evidence="1">Uncharacterized protein</fullName>
    </submittedName>
</protein>
<gene>
    <name evidence="1" type="ORF">EZS28_052573</name>
</gene>